<dbReference type="EMBL" id="KB498625">
    <property type="protein sequence ID" value="EMP41119.1"/>
    <property type="molecule type" value="Genomic_DNA"/>
</dbReference>
<evidence type="ECO:0000313" key="2">
    <source>
        <dbReference type="EMBL" id="EMP41119.1"/>
    </source>
</evidence>
<feature type="region of interest" description="Disordered" evidence="1">
    <location>
        <begin position="120"/>
        <end position="150"/>
    </location>
</feature>
<feature type="region of interest" description="Disordered" evidence="1">
    <location>
        <begin position="1"/>
        <end position="39"/>
    </location>
</feature>
<evidence type="ECO:0000313" key="3">
    <source>
        <dbReference type="Proteomes" id="UP000031443"/>
    </source>
</evidence>
<dbReference type="AlphaFoldDB" id="M7BV89"/>
<feature type="compositionally biased region" description="Basic and acidic residues" evidence="1">
    <location>
        <begin position="120"/>
        <end position="140"/>
    </location>
</feature>
<accession>M7BV89</accession>
<evidence type="ECO:0000256" key="1">
    <source>
        <dbReference type="SAM" id="MobiDB-lite"/>
    </source>
</evidence>
<protein>
    <submittedName>
        <fullName evidence="2">Uncharacterized protein</fullName>
    </submittedName>
</protein>
<sequence>MTPEEKSPIRSSEGQQGSLTEDVRDRGKPASQGLGAQRMTDSVDSWLGTRHPYNLQKQMKALWYELNNRLKTYETQIQGIERTCFQAVKELAKQQGQNKQEITDLEKVKLVLVAECKEVAKESKTCPTSERDTGHTRDDGQEPSEGAELN</sequence>
<dbReference type="Proteomes" id="UP000031443">
    <property type="component" value="Unassembled WGS sequence"/>
</dbReference>
<feature type="compositionally biased region" description="Polar residues" evidence="1">
    <location>
        <begin position="9"/>
        <end position="19"/>
    </location>
</feature>
<keyword evidence="3" id="KW-1185">Reference proteome</keyword>
<proteinExistence type="predicted"/>
<reference evidence="3" key="1">
    <citation type="journal article" date="2013" name="Nat. Genet.">
        <title>The draft genomes of soft-shell turtle and green sea turtle yield insights into the development and evolution of the turtle-specific body plan.</title>
        <authorList>
            <person name="Wang Z."/>
            <person name="Pascual-Anaya J."/>
            <person name="Zadissa A."/>
            <person name="Li W."/>
            <person name="Niimura Y."/>
            <person name="Huang Z."/>
            <person name="Li C."/>
            <person name="White S."/>
            <person name="Xiong Z."/>
            <person name="Fang D."/>
            <person name="Wang B."/>
            <person name="Ming Y."/>
            <person name="Chen Y."/>
            <person name="Zheng Y."/>
            <person name="Kuraku S."/>
            <person name="Pignatelli M."/>
            <person name="Herrero J."/>
            <person name="Beal K."/>
            <person name="Nozawa M."/>
            <person name="Li Q."/>
            <person name="Wang J."/>
            <person name="Zhang H."/>
            <person name="Yu L."/>
            <person name="Shigenobu S."/>
            <person name="Wang J."/>
            <person name="Liu J."/>
            <person name="Flicek P."/>
            <person name="Searle S."/>
            <person name="Wang J."/>
            <person name="Kuratani S."/>
            <person name="Yin Y."/>
            <person name="Aken B."/>
            <person name="Zhang G."/>
            <person name="Irie N."/>
        </authorList>
    </citation>
    <scope>NUCLEOTIDE SEQUENCE [LARGE SCALE GENOMIC DNA]</scope>
</reference>
<gene>
    <name evidence="2" type="ORF">UY3_01623</name>
</gene>
<name>M7BV89_CHEMY</name>
<organism evidence="2 3">
    <name type="scientific">Chelonia mydas</name>
    <name type="common">Green sea-turtle</name>
    <name type="synonym">Chelonia agassizi</name>
    <dbReference type="NCBI Taxonomy" id="8469"/>
    <lineage>
        <taxon>Eukaryota</taxon>
        <taxon>Metazoa</taxon>
        <taxon>Chordata</taxon>
        <taxon>Craniata</taxon>
        <taxon>Vertebrata</taxon>
        <taxon>Euteleostomi</taxon>
        <taxon>Archelosauria</taxon>
        <taxon>Testudinata</taxon>
        <taxon>Testudines</taxon>
        <taxon>Cryptodira</taxon>
        <taxon>Durocryptodira</taxon>
        <taxon>Americhelydia</taxon>
        <taxon>Chelonioidea</taxon>
        <taxon>Cheloniidae</taxon>
        <taxon>Chelonia</taxon>
    </lineage>
</organism>